<dbReference type="FunFam" id="2.40.10.10:FF:000068">
    <property type="entry name" value="transmembrane protease serine 2"/>
    <property type="match status" value="1"/>
</dbReference>
<dbReference type="InterPro" id="IPR043504">
    <property type="entry name" value="Peptidase_S1_PA_chymotrypsin"/>
</dbReference>
<feature type="domain" description="Peptidase S1" evidence="9">
    <location>
        <begin position="27"/>
        <end position="255"/>
    </location>
</feature>
<dbReference type="PANTHER" id="PTHR24276:SF98">
    <property type="entry name" value="FI18310P1-RELATED"/>
    <property type="match status" value="1"/>
</dbReference>
<keyword evidence="6" id="KW-1015">Disulfide bond</keyword>
<accession>A0AA39FYK7</accession>
<feature type="chain" id="PRO_5041282359" description="Peptidase S1 domain-containing protein" evidence="8">
    <location>
        <begin position="17"/>
        <end position="255"/>
    </location>
</feature>
<evidence type="ECO:0000259" key="9">
    <source>
        <dbReference type="PROSITE" id="PS50240"/>
    </source>
</evidence>
<dbReference type="PROSITE" id="PS00134">
    <property type="entry name" value="TRYPSIN_HIS"/>
    <property type="match status" value="1"/>
</dbReference>
<gene>
    <name evidence="10" type="ORF">PV328_001839</name>
</gene>
<keyword evidence="4 7" id="KW-0378">Hydrolase</keyword>
<feature type="signal peptide" evidence="8">
    <location>
        <begin position="1"/>
        <end position="16"/>
    </location>
</feature>
<evidence type="ECO:0000313" key="10">
    <source>
        <dbReference type="EMBL" id="KAK0177830.1"/>
    </source>
</evidence>
<dbReference type="FunFam" id="2.40.10.10:FF:000036">
    <property type="entry name" value="Trypsin beta"/>
    <property type="match status" value="1"/>
</dbReference>
<dbReference type="SMART" id="SM00020">
    <property type="entry name" value="Tryp_SPc"/>
    <property type="match status" value="1"/>
</dbReference>
<keyword evidence="5 7" id="KW-0720">Serine protease</keyword>
<reference evidence="10" key="1">
    <citation type="journal article" date="2023" name="bioRxiv">
        <title>Scaffold-level genome assemblies of two parasitoid biocontrol wasps reveal the parthenogenesis mechanism and an associated novel virus.</title>
        <authorList>
            <person name="Inwood S."/>
            <person name="Skelly J."/>
            <person name="Guhlin J."/>
            <person name="Harrop T."/>
            <person name="Goldson S."/>
            <person name="Dearden P."/>
        </authorList>
    </citation>
    <scope>NUCLEOTIDE SEQUENCE</scope>
    <source>
        <strain evidence="10">Irish</strain>
        <tissue evidence="10">Whole body</tissue>
    </source>
</reference>
<dbReference type="GO" id="GO:0004252">
    <property type="term" value="F:serine-type endopeptidase activity"/>
    <property type="evidence" value="ECO:0007669"/>
    <property type="project" value="InterPro"/>
</dbReference>
<dbReference type="CDD" id="cd00190">
    <property type="entry name" value="Tryp_SPc"/>
    <property type="match status" value="1"/>
</dbReference>
<evidence type="ECO:0000256" key="6">
    <source>
        <dbReference type="ARBA" id="ARBA00023157"/>
    </source>
</evidence>
<keyword evidence="3 7" id="KW-0645">Protease</keyword>
<dbReference type="PROSITE" id="PS50240">
    <property type="entry name" value="TRYPSIN_DOM"/>
    <property type="match status" value="1"/>
</dbReference>
<dbReference type="PROSITE" id="PS00135">
    <property type="entry name" value="TRYPSIN_SER"/>
    <property type="match status" value="1"/>
</dbReference>
<evidence type="ECO:0000256" key="5">
    <source>
        <dbReference type="ARBA" id="ARBA00022825"/>
    </source>
</evidence>
<organism evidence="10 11">
    <name type="scientific">Microctonus aethiopoides</name>
    <dbReference type="NCBI Taxonomy" id="144406"/>
    <lineage>
        <taxon>Eukaryota</taxon>
        <taxon>Metazoa</taxon>
        <taxon>Ecdysozoa</taxon>
        <taxon>Arthropoda</taxon>
        <taxon>Hexapoda</taxon>
        <taxon>Insecta</taxon>
        <taxon>Pterygota</taxon>
        <taxon>Neoptera</taxon>
        <taxon>Endopterygota</taxon>
        <taxon>Hymenoptera</taxon>
        <taxon>Apocrita</taxon>
        <taxon>Ichneumonoidea</taxon>
        <taxon>Braconidae</taxon>
        <taxon>Euphorinae</taxon>
        <taxon>Microctonus</taxon>
    </lineage>
</organism>
<dbReference type="AlphaFoldDB" id="A0AA39FYK7"/>
<dbReference type="InterPro" id="IPR001314">
    <property type="entry name" value="Peptidase_S1A"/>
</dbReference>
<name>A0AA39FYK7_9HYME</name>
<dbReference type="PANTHER" id="PTHR24276">
    <property type="entry name" value="POLYSERASE-RELATED"/>
    <property type="match status" value="1"/>
</dbReference>
<keyword evidence="11" id="KW-1185">Reference proteome</keyword>
<sequence>MKGIMICFVLIAITQASNTRNFFDKRIVYGQAVRPGEIPYVVSLQSIYNVNFCCGSILNKKYVLTAAHCFTSAHQIGIKVIAGITDLRRQHSTHTVIKIIIHENYNGQGAAQNDIALLTMKSEFVESPVLRFVRLPLPYQRITAGTLAVVSGWGRKWSHGPTSPLLLKAWTFITSEDYCENMYKRNGINVNKSQICAVTSNIKTGPCNGDSGGPLTVRGRIVGITSWAVGCGSVVYPAVYTRVSEYLSWIKANTN</sequence>
<evidence type="ECO:0000256" key="8">
    <source>
        <dbReference type="SAM" id="SignalP"/>
    </source>
</evidence>
<dbReference type="GO" id="GO:0005576">
    <property type="term" value="C:extracellular region"/>
    <property type="evidence" value="ECO:0007669"/>
    <property type="project" value="UniProtKB-SubCell"/>
</dbReference>
<dbReference type="InterPro" id="IPR001254">
    <property type="entry name" value="Trypsin_dom"/>
</dbReference>
<dbReference type="Proteomes" id="UP001168990">
    <property type="component" value="Unassembled WGS sequence"/>
</dbReference>
<proteinExistence type="inferred from homology"/>
<dbReference type="Gene3D" id="2.40.10.10">
    <property type="entry name" value="Trypsin-like serine proteases"/>
    <property type="match status" value="1"/>
</dbReference>
<dbReference type="InterPro" id="IPR018114">
    <property type="entry name" value="TRYPSIN_HIS"/>
</dbReference>
<evidence type="ECO:0000313" key="11">
    <source>
        <dbReference type="Proteomes" id="UP001168990"/>
    </source>
</evidence>
<protein>
    <recommendedName>
        <fullName evidence="9">Peptidase S1 domain-containing protein</fullName>
    </recommendedName>
</protein>
<dbReference type="SUPFAM" id="SSF50494">
    <property type="entry name" value="Trypsin-like serine proteases"/>
    <property type="match status" value="1"/>
</dbReference>
<evidence type="ECO:0000256" key="7">
    <source>
        <dbReference type="RuleBase" id="RU363034"/>
    </source>
</evidence>
<keyword evidence="8" id="KW-0732">Signal</keyword>
<comment type="similarity">
    <text evidence="2">Belongs to the peptidase S1 family.</text>
</comment>
<evidence type="ECO:0000256" key="4">
    <source>
        <dbReference type="ARBA" id="ARBA00022801"/>
    </source>
</evidence>
<evidence type="ECO:0000256" key="3">
    <source>
        <dbReference type="ARBA" id="ARBA00022670"/>
    </source>
</evidence>
<evidence type="ECO:0000256" key="1">
    <source>
        <dbReference type="ARBA" id="ARBA00004239"/>
    </source>
</evidence>
<dbReference type="Pfam" id="PF00089">
    <property type="entry name" value="Trypsin"/>
    <property type="match status" value="1"/>
</dbReference>
<dbReference type="PRINTS" id="PR00722">
    <property type="entry name" value="CHYMOTRYPSIN"/>
</dbReference>
<evidence type="ECO:0000256" key="2">
    <source>
        <dbReference type="ARBA" id="ARBA00007664"/>
    </source>
</evidence>
<comment type="caution">
    <text evidence="10">The sequence shown here is derived from an EMBL/GenBank/DDBJ whole genome shotgun (WGS) entry which is preliminary data.</text>
</comment>
<dbReference type="InterPro" id="IPR050430">
    <property type="entry name" value="Peptidase_S1"/>
</dbReference>
<comment type="subcellular location">
    <subcellularLocation>
        <location evidence="1">Secreted</location>
        <location evidence="1">Extracellular space</location>
    </subcellularLocation>
</comment>
<dbReference type="EMBL" id="JAQQBS010000001">
    <property type="protein sequence ID" value="KAK0177830.1"/>
    <property type="molecule type" value="Genomic_DNA"/>
</dbReference>
<dbReference type="InterPro" id="IPR009003">
    <property type="entry name" value="Peptidase_S1_PA"/>
</dbReference>
<dbReference type="InterPro" id="IPR033116">
    <property type="entry name" value="TRYPSIN_SER"/>
</dbReference>
<dbReference type="GO" id="GO:0006508">
    <property type="term" value="P:proteolysis"/>
    <property type="evidence" value="ECO:0007669"/>
    <property type="project" value="UniProtKB-KW"/>
</dbReference>
<reference evidence="10" key="2">
    <citation type="submission" date="2023-03" db="EMBL/GenBank/DDBJ databases">
        <authorList>
            <person name="Inwood S.N."/>
            <person name="Skelly J.G."/>
            <person name="Guhlin J."/>
            <person name="Harrop T.W.R."/>
            <person name="Goldson S.G."/>
            <person name="Dearden P.K."/>
        </authorList>
    </citation>
    <scope>NUCLEOTIDE SEQUENCE</scope>
    <source>
        <strain evidence="10">Irish</strain>
        <tissue evidence="10">Whole body</tissue>
    </source>
</reference>